<gene>
    <name evidence="2" type="ORF">TVAG_204130</name>
</gene>
<dbReference type="VEuPathDB" id="TrichDB:TVAG_204130"/>
<evidence type="ECO:0000256" key="1">
    <source>
        <dbReference type="SAM" id="MobiDB-lite"/>
    </source>
</evidence>
<feature type="region of interest" description="Disordered" evidence="1">
    <location>
        <begin position="28"/>
        <end position="56"/>
    </location>
</feature>
<dbReference type="KEGG" id="tva:4747961"/>
<reference evidence="2" key="1">
    <citation type="submission" date="2006-10" db="EMBL/GenBank/DDBJ databases">
        <authorList>
            <person name="Amadeo P."/>
            <person name="Zhao Q."/>
            <person name="Wortman J."/>
            <person name="Fraser-Liggett C."/>
            <person name="Carlton J."/>
        </authorList>
    </citation>
    <scope>NUCLEOTIDE SEQUENCE</scope>
    <source>
        <strain evidence="2">G3</strain>
    </source>
</reference>
<keyword evidence="3" id="KW-1185">Reference proteome</keyword>
<name>A2FXU3_TRIV3</name>
<evidence type="ECO:0000313" key="3">
    <source>
        <dbReference type="Proteomes" id="UP000001542"/>
    </source>
</evidence>
<dbReference type="InParanoid" id="A2FXU3"/>
<protein>
    <submittedName>
        <fullName evidence="2">Uncharacterized protein</fullName>
    </submittedName>
</protein>
<dbReference type="AlphaFoldDB" id="A2FXU3"/>
<dbReference type="Proteomes" id="UP000001542">
    <property type="component" value="Unassembled WGS sequence"/>
</dbReference>
<reference evidence="2" key="2">
    <citation type="journal article" date="2007" name="Science">
        <title>Draft genome sequence of the sexually transmitted pathogen Trichomonas vaginalis.</title>
        <authorList>
            <person name="Carlton J.M."/>
            <person name="Hirt R.P."/>
            <person name="Silva J.C."/>
            <person name="Delcher A.L."/>
            <person name="Schatz M."/>
            <person name="Zhao Q."/>
            <person name="Wortman J.R."/>
            <person name="Bidwell S.L."/>
            <person name="Alsmark U.C.M."/>
            <person name="Besteiro S."/>
            <person name="Sicheritz-Ponten T."/>
            <person name="Noel C.J."/>
            <person name="Dacks J.B."/>
            <person name="Foster P.G."/>
            <person name="Simillion C."/>
            <person name="Van de Peer Y."/>
            <person name="Miranda-Saavedra D."/>
            <person name="Barton G.J."/>
            <person name="Westrop G.D."/>
            <person name="Mueller S."/>
            <person name="Dessi D."/>
            <person name="Fiori P.L."/>
            <person name="Ren Q."/>
            <person name="Paulsen I."/>
            <person name="Zhang H."/>
            <person name="Bastida-Corcuera F.D."/>
            <person name="Simoes-Barbosa A."/>
            <person name="Brown M.T."/>
            <person name="Hayes R.D."/>
            <person name="Mukherjee M."/>
            <person name="Okumura C.Y."/>
            <person name="Schneider R."/>
            <person name="Smith A.J."/>
            <person name="Vanacova S."/>
            <person name="Villalvazo M."/>
            <person name="Haas B.J."/>
            <person name="Pertea M."/>
            <person name="Feldblyum T.V."/>
            <person name="Utterback T.R."/>
            <person name="Shu C.L."/>
            <person name="Osoegawa K."/>
            <person name="de Jong P.J."/>
            <person name="Hrdy I."/>
            <person name="Horvathova L."/>
            <person name="Zubacova Z."/>
            <person name="Dolezal P."/>
            <person name="Malik S.B."/>
            <person name="Logsdon J.M. Jr."/>
            <person name="Henze K."/>
            <person name="Gupta A."/>
            <person name="Wang C.C."/>
            <person name="Dunne R.L."/>
            <person name="Upcroft J.A."/>
            <person name="Upcroft P."/>
            <person name="White O."/>
            <person name="Salzberg S.L."/>
            <person name="Tang P."/>
            <person name="Chiu C.-H."/>
            <person name="Lee Y.-S."/>
            <person name="Embley T.M."/>
            <person name="Coombs G.H."/>
            <person name="Mottram J.C."/>
            <person name="Tachezy J."/>
            <person name="Fraser-Liggett C.M."/>
            <person name="Johnson P.J."/>
        </authorList>
    </citation>
    <scope>NUCLEOTIDE SEQUENCE [LARGE SCALE GENOMIC DNA]</scope>
    <source>
        <strain evidence="2">G3</strain>
    </source>
</reference>
<evidence type="ECO:0000313" key="2">
    <source>
        <dbReference type="EMBL" id="EAX90278.1"/>
    </source>
</evidence>
<accession>A2FXU3</accession>
<organism evidence="2 3">
    <name type="scientific">Trichomonas vaginalis (strain ATCC PRA-98 / G3)</name>
    <dbReference type="NCBI Taxonomy" id="412133"/>
    <lineage>
        <taxon>Eukaryota</taxon>
        <taxon>Metamonada</taxon>
        <taxon>Parabasalia</taxon>
        <taxon>Trichomonadida</taxon>
        <taxon>Trichomonadidae</taxon>
        <taxon>Trichomonas</taxon>
    </lineage>
</organism>
<proteinExistence type="predicted"/>
<dbReference type="EMBL" id="DS114121">
    <property type="protein sequence ID" value="EAX90278.1"/>
    <property type="molecule type" value="Genomic_DNA"/>
</dbReference>
<dbReference type="VEuPathDB" id="TrichDB:TVAGG3_0692000"/>
<sequence>MKLHSPEEIRAGKNQIHNLKKLISCQPEHSAIKHPSSQISPMKKMPQKTTKPRSHSVSLKIFIPQNTSQQSALPALTPSPNQRKMIFL</sequence>
<dbReference type="RefSeq" id="XP_001303208.1">
    <property type="nucleotide sequence ID" value="XM_001303207.1"/>
</dbReference>